<name>A0A101U7J4_9ACTN</name>
<dbReference type="EMBL" id="LMWY01000004">
    <property type="protein sequence ID" value="KUO05513.1"/>
    <property type="molecule type" value="Genomic_DNA"/>
</dbReference>
<reference evidence="2 3" key="1">
    <citation type="submission" date="2015-10" db="EMBL/GenBank/DDBJ databases">
        <title>Draft genome sequence of Streptomyces caeruleatus NRRL B-24802, type strain for the species Streptomyces caeruleatus.</title>
        <authorList>
            <person name="Ruckert C."/>
            <person name="Winkler A."/>
            <person name="Kalinowski J."/>
            <person name="Kampfer P."/>
            <person name="Glaeser S."/>
        </authorList>
    </citation>
    <scope>NUCLEOTIDE SEQUENCE [LARGE SCALE GENOMIC DNA]</scope>
    <source>
        <strain evidence="2 3">NRRL B-24802</strain>
    </source>
</reference>
<keyword evidence="3" id="KW-1185">Reference proteome</keyword>
<comment type="caution">
    <text evidence="2">The sequence shown here is derived from an EMBL/GenBank/DDBJ whole genome shotgun (WGS) entry which is preliminary data.</text>
</comment>
<accession>A0A101U7J4</accession>
<dbReference type="Proteomes" id="UP000053429">
    <property type="component" value="Unassembled WGS sequence"/>
</dbReference>
<dbReference type="STRING" id="661399.AQJ67_05015"/>
<evidence type="ECO:0000313" key="3">
    <source>
        <dbReference type="Proteomes" id="UP000053429"/>
    </source>
</evidence>
<gene>
    <name evidence="2" type="ORF">AQJ67_05015</name>
</gene>
<organism evidence="2 3">
    <name type="scientific">Streptomyces caeruleatus</name>
    <dbReference type="NCBI Taxonomy" id="661399"/>
    <lineage>
        <taxon>Bacteria</taxon>
        <taxon>Bacillati</taxon>
        <taxon>Actinomycetota</taxon>
        <taxon>Actinomycetes</taxon>
        <taxon>Kitasatosporales</taxon>
        <taxon>Streptomycetaceae</taxon>
        <taxon>Streptomyces</taxon>
    </lineage>
</organism>
<dbReference type="AlphaFoldDB" id="A0A101U7J4"/>
<feature type="region of interest" description="Disordered" evidence="1">
    <location>
        <begin position="96"/>
        <end position="174"/>
    </location>
</feature>
<evidence type="ECO:0000313" key="2">
    <source>
        <dbReference type="EMBL" id="KUO05513.1"/>
    </source>
</evidence>
<feature type="region of interest" description="Disordered" evidence="1">
    <location>
        <begin position="1"/>
        <end position="28"/>
    </location>
</feature>
<proteinExistence type="predicted"/>
<protein>
    <submittedName>
        <fullName evidence="2">Uncharacterized protein</fullName>
    </submittedName>
</protein>
<evidence type="ECO:0000256" key="1">
    <source>
        <dbReference type="SAM" id="MobiDB-lite"/>
    </source>
</evidence>
<sequence>MEPPPAPPPFNKPDGIGAGVPRDGDEGTFVPRVPGAVGNVALGTEPGLSAACIAGFTFVEVGIGDGLGDGRGEFTGAEANWDGGTDELVGTFSREGVGTAVPTDEPTDEPTGETAGVCGKPGDLTGELLGPVPGRGVVTGAATGPIPPNPGGDTGVGAGVTDGTEGDGTEGTVT</sequence>
<feature type="compositionally biased region" description="Pro residues" evidence="1">
    <location>
        <begin position="1"/>
        <end position="11"/>
    </location>
</feature>